<gene>
    <name evidence="5" type="ORF">OSTQU699_LOCUS303</name>
</gene>
<keyword evidence="2" id="KW-0175">Coiled coil</keyword>
<feature type="compositionally biased region" description="Basic and acidic residues" evidence="3">
    <location>
        <begin position="695"/>
        <end position="711"/>
    </location>
</feature>
<dbReference type="Proteomes" id="UP000708148">
    <property type="component" value="Unassembled WGS sequence"/>
</dbReference>
<dbReference type="PANTHER" id="PTHR37813:SF1">
    <property type="entry name" value="FELS-2 PROPHAGE PROTEIN"/>
    <property type="match status" value="1"/>
</dbReference>
<dbReference type="EMBL" id="CAJHUC010000285">
    <property type="protein sequence ID" value="CAD7694942.1"/>
    <property type="molecule type" value="Genomic_DNA"/>
</dbReference>
<proteinExistence type="predicted"/>
<evidence type="ECO:0000256" key="2">
    <source>
        <dbReference type="SAM" id="Coils"/>
    </source>
</evidence>
<keyword evidence="1" id="KW-1188">Viral release from host cell</keyword>
<feature type="domain" description="Phage tail tape measure protein" evidence="4">
    <location>
        <begin position="824"/>
        <end position="1016"/>
    </location>
</feature>
<feature type="coiled-coil region" evidence="2">
    <location>
        <begin position="1352"/>
        <end position="1388"/>
    </location>
</feature>
<organism evidence="5 6">
    <name type="scientific">Ostreobium quekettii</name>
    <dbReference type="NCBI Taxonomy" id="121088"/>
    <lineage>
        <taxon>Eukaryota</taxon>
        <taxon>Viridiplantae</taxon>
        <taxon>Chlorophyta</taxon>
        <taxon>core chlorophytes</taxon>
        <taxon>Ulvophyceae</taxon>
        <taxon>TCBD clade</taxon>
        <taxon>Bryopsidales</taxon>
        <taxon>Ostreobineae</taxon>
        <taxon>Ostreobiaceae</taxon>
        <taxon>Ostreobium</taxon>
    </lineage>
</organism>
<dbReference type="PANTHER" id="PTHR37813">
    <property type="entry name" value="FELS-2 PROPHAGE PROTEIN"/>
    <property type="match status" value="1"/>
</dbReference>
<protein>
    <recommendedName>
        <fullName evidence="4">Phage tail tape measure protein domain-containing protein</fullName>
    </recommendedName>
</protein>
<name>A0A8S1IL43_9CHLO</name>
<evidence type="ECO:0000313" key="5">
    <source>
        <dbReference type="EMBL" id="CAD7694942.1"/>
    </source>
</evidence>
<feature type="region of interest" description="Disordered" evidence="3">
    <location>
        <begin position="692"/>
        <end position="711"/>
    </location>
</feature>
<evidence type="ECO:0000313" key="6">
    <source>
        <dbReference type="Proteomes" id="UP000708148"/>
    </source>
</evidence>
<dbReference type="OrthoDB" id="10692846at2759"/>
<sequence>MAGVAFNEYGALSGKVEAVYGTDPIPTEGLKIVGQPTYTHDDTFEQPEFLQLENTSEAAPRQHNKLDLSFQCAVGYMEDIDDGLAANHEVYMACGFGIHDQAGVGAAGSGNYIEYRPLSAGYNSATFYGYLKEDSASELTILKHRGSRGGFNLQVEGGNPILQDVTLSALHGFWEPFADDATNVPPTRIGRGVGYHESDCVTATIDGNVVEIVAFSYNPGYEAVVPENEITACDAGVTEIDLNDGDHTGQLTLKFNKSLIDGTDTEDWLKQAHDNDVDFAFVLTRDDGVQIFQITMPKMRFQSFDIQDGNNDRKVVVIDYVAQADAGNDQCTIRHEEYWIPPQILAEAERIAEEKGVAVDYNALPRFYYRPPSGREYLAWRRADRIVEERERTEREDHGKKVLELLADRVVRIKGEGTPGEMVKIEVGPWFLEGKDLDEIRAFVERRDGEEQEKEEGEEAAKNEAMLEEMADKVVYHEALVGEDGSWDMIWRPMTFRDYIPDFNNFEHHIELALLCITRVEGLAFAGEKLDWKNPTQVRDEQRTKKKLKDFFEKCFLKKRPALLSDRPKKELAFELAHQRTGHGPFCGGVFGKTKFPCHACESEHAKIMEMDEIKILKELGADIPESWLDTDDPWIAHQANTYMVTIRENRIGNLLEEPMWMLQLAQIGDEANNSAEDDLKQLRRDLDKVDDETNEFRRGQKRTEDTVRKTKEEIKREAKELRELRRRLNAAATASSRAGGGFGRSASSLLRGASAAGKFGLAAAGVAEAFNVIGVAADGAARAVEIQAKVLKDSIQTAAEFEQELTRVNALVGGGAEEFATLRKSAIEGGKSTLFSAQESAEALRFLAQAGFDARKSAAALPGTLQLAGAGMLDLGKAADIATNVLTGYGLKVEELGRVNDVLVKAASSSNTSVTELGRAFGYAAGLADATSQDFENIAALFSELANSSIKGQQAGRVVANAIQRLTKPTAEGREVLKKYNIALQETDGTTGTAGVEGFAASFENASGAAAKFQEVVQDTASAKVRILLSTLETLSIEVGSRFTPALKGGAAALSENAEALADNTEFLDQFEIIAEDATAAARELLLVAAELVPVVTVLGGVTLELAKNSRLLALGFKQAGRVALATSGNFQLAAEGLADDLVRGYELAEEDAIKALGLADTRTGLEKFQDFWDGLGTSVKNAEAAVKDFYSTISTAPPPPPVLAFPEPEVPEGSTREREAQLDIARIQLRIAKSTDEIERARLGAAIKFRELKVRETDEDIAALERQRIWAELENEIEGIRKRRKPRGPTSEELAFINEQARLELRILEATDERQRIELTALSKRQAIAEQVRKKELTSAQALTARTRVAIETEEAIDELAKRRAKEQEEADRKRLDARRAEFELRSRTLDQELEIARLQGASPERLRQLALEARYAQIAASSVSEQEKIRARLIARLESENAARKGRARELEFQSELLSIAQANLSDEERRAKLGALRAKYERDVADALEAQKLEQAALIRSTITGATDTSGAQALLGDEQARSASARQAEIEQLRRQREEAGNAGASTEFLERRIELLEREGELERRNQELFQKRLETFSQIGTELGQLTEASLAAAAAAEDTAEAHEKQAAALAAATQLAGSLTGAFVKDLKRRAQLNAIFNAAAATAALAGYFTSAGSAGHLLSAAIKHGAAAVQFGVVAGTASAGSGSGGGFGGGAAANAASSGSASNVVDLDSERVRSAEYLANAIAARFEQPTETVYNFYMSGPMLANAPDTARELKLFGLSPDDPDFGDVVIEAGEWHSPYAIGGVWRTPRRAVSKFGDTEYEQYDSGPEDQIRWRESTFRELLYGRVPAGLVRKTRAAEDIRWARAAGLAHYDTNNNLERLWEETMALKKPFLVFHGHALAGTLEMPASGVEIARLRELEQRSKKSALWTDIQNRGEKYSDVAKPDEWQEHTLKELPRGVSSSIDPFKREWANSAFVFRLPATQNVMKTLMWQVNEPFALLSADVGAADTTLPIDVPGLDGEVIFMGRETIRLGTYSSGEYIDCDRNWWSSSASEHSAGQPVFAGPPKLKDRQVWIVQVDLATRTVKRKWTGFLQDISTDSTFTTVDVQCAEFFSSIARLRLNQDAKNLAIGSSLERVQTPTGDWIQGFIPDYTPRMRKLDQAGSSTVWLDVDGRLIRGIYNGRGVSVARSDNLVCFDNFEPEFIDEDEIIKKTVAIAYAILVSTLAAGTTTVPDTSLGYVDADVFGPGFMLDIEDYLDVESWWEAIISAEESLPVEQLALGFGGDSPEVLDTINNVLLGPGGFLLTITEEGLLGCQRFEAIDIRQLCEAFDNAITVLSPGEGGVFEFQAALGSAIDQVVAKIGETPWQKPSKQTINVYGSQQGSGTPDFAAPERITFDLRTLKREHASESFDGDRGDDALLGLLGFAIQAHWASPRLRVRTRDSKLQGLSKPFDLGRYITIEAGFPEDKIFPVPTQGGRPEFHTLPPETEDVKIRLTGMLVSRDWKTDSQLYELTLLLLSYRNALVARLRAPSMRLTGSIGASNVLIGPLESDYGSNVEDGKGFKVGDQVELWHRDGRRWADSVVRTITKLLDEAVEVDGWYASDPVGGLVMRLAPSTTYNNDAHVACFGMADLYNGDEFIAIDEEILEDYGMEDTHLDHLFRNQNAWLNKVGNRVGFGWVNPNQSHDAYTGDRAYASWRPLCIFFCDYYVAPGLKKLTLSMELRVSTSDPAPPGGAPAGEIDLTVELVGFGETTVLIQSDADYQHVDVELDLTTIPSSTAPTLLRIWIKSYLRSAQGIDAARFQRVEVAGLRPIGGAFFPEPPATAPHADSLAEQVMIIDNEFHELLSQSAGGGGGLASADVWPPPPPMVSIDDTDEREPDLIYLTYAQLRGFNVEEEFDPRIISQKAIRADIPVRARTAAKHALDSARGARRPKLHLLGHYGEYDPAPEGSTSEWPYYERWRHIAHDGEHNKVGGIGLKMVQDSVMFTEPAPLIDIFFWVAPWYATDRDRETGKEFFVGTTMKELEEATFGLSWTFRAEFLALGTAFSFSEDLEVTLGHVPASLGGTWPLLLQLHRRHTSGARRGYTLKEGALYDVDFGLLIPLRITLDASGITEALRDRPMRFLLSALPQPFGGGVASGSFEGQANTTNTYLTMVACSVWERHRF</sequence>
<dbReference type="Pfam" id="PF10145">
    <property type="entry name" value="PhageMin_Tail"/>
    <property type="match status" value="1"/>
</dbReference>
<comment type="caution">
    <text evidence="5">The sequence shown here is derived from an EMBL/GenBank/DDBJ whole genome shotgun (WGS) entry which is preliminary data.</text>
</comment>
<dbReference type="NCBIfam" id="TIGR01760">
    <property type="entry name" value="tape_meas_TP901"/>
    <property type="match status" value="1"/>
</dbReference>
<evidence type="ECO:0000256" key="3">
    <source>
        <dbReference type="SAM" id="MobiDB-lite"/>
    </source>
</evidence>
<accession>A0A8S1IL43</accession>
<reference evidence="5" key="1">
    <citation type="submission" date="2020-12" db="EMBL/GenBank/DDBJ databases">
        <authorList>
            <person name="Iha C."/>
        </authorList>
    </citation>
    <scope>NUCLEOTIDE SEQUENCE</scope>
</reference>
<evidence type="ECO:0000259" key="4">
    <source>
        <dbReference type="Pfam" id="PF10145"/>
    </source>
</evidence>
<keyword evidence="6" id="KW-1185">Reference proteome</keyword>
<feature type="coiled-coil region" evidence="2">
    <location>
        <begin position="1528"/>
        <end position="1572"/>
    </location>
</feature>
<dbReference type="InterPro" id="IPR010090">
    <property type="entry name" value="Phage_tape_meas"/>
</dbReference>
<evidence type="ECO:0000256" key="1">
    <source>
        <dbReference type="ARBA" id="ARBA00022612"/>
    </source>
</evidence>